<dbReference type="NCBIfam" id="TIGR01215">
    <property type="entry name" value="minE"/>
    <property type="match status" value="1"/>
</dbReference>
<dbReference type="SUPFAM" id="SSF55229">
    <property type="entry name" value="Cell division protein MinE topological specificity domain"/>
    <property type="match status" value="1"/>
</dbReference>
<dbReference type="GO" id="GO:0042802">
    <property type="term" value="F:identical protein binding"/>
    <property type="evidence" value="ECO:0007669"/>
    <property type="project" value="UniProtKB-ARBA"/>
</dbReference>
<gene>
    <name evidence="6 7" type="primary">minE</name>
    <name evidence="7" type="ORF">MGMO_55c00190</name>
</gene>
<keyword evidence="3 6" id="KW-0132">Cell division</keyword>
<evidence type="ECO:0000256" key="2">
    <source>
        <dbReference type="ARBA" id="ARBA00020112"/>
    </source>
</evidence>
<comment type="similarity">
    <text evidence="1 6">Belongs to the MinE family.</text>
</comment>
<name>V5C6V7_9GAMM</name>
<dbReference type="PATRIC" id="fig|1116472.3.peg.1710"/>
<dbReference type="HAMAP" id="MF_00262">
    <property type="entry name" value="MinE"/>
    <property type="match status" value="1"/>
</dbReference>
<protein>
    <recommendedName>
        <fullName evidence="2 6">Cell division topological specificity factor</fullName>
    </recommendedName>
</protein>
<dbReference type="RefSeq" id="WP_023494490.1">
    <property type="nucleotide sequence ID" value="NZ_AYLO01000053.1"/>
</dbReference>
<evidence type="ECO:0000313" key="8">
    <source>
        <dbReference type="Proteomes" id="UP000017842"/>
    </source>
</evidence>
<dbReference type="GO" id="GO:0032955">
    <property type="term" value="P:regulation of division septum assembly"/>
    <property type="evidence" value="ECO:0007669"/>
    <property type="project" value="InterPro"/>
</dbReference>
<evidence type="ECO:0000313" key="7">
    <source>
        <dbReference type="EMBL" id="ESS72488.1"/>
    </source>
</evidence>
<evidence type="ECO:0000256" key="1">
    <source>
        <dbReference type="ARBA" id="ARBA00008168"/>
    </source>
</evidence>
<sequence>MSLLDYFKTSKTSSASLAKERLQILVAHERVSQSQPMYLPQLQQELLDVIQKYVHVDKDAISVKFEQDGNQETLELNIMLPDDQTKRF</sequence>
<dbReference type="eggNOG" id="COG0851">
    <property type="taxonomic scope" value="Bacteria"/>
</dbReference>
<accession>V5C6V7</accession>
<proteinExistence type="inferred from homology"/>
<dbReference type="STRING" id="1116472.MGMO_55c00190"/>
<dbReference type="Proteomes" id="UP000017842">
    <property type="component" value="Unassembled WGS sequence"/>
</dbReference>
<evidence type="ECO:0000256" key="3">
    <source>
        <dbReference type="ARBA" id="ARBA00022618"/>
    </source>
</evidence>
<dbReference type="Pfam" id="PF03776">
    <property type="entry name" value="MinE"/>
    <property type="match status" value="1"/>
</dbReference>
<dbReference type="FunFam" id="3.30.1070.10:FF:000001">
    <property type="entry name" value="Cell division topological specificity factor"/>
    <property type="match status" value="1"/>
</dbReference>
<dbReference type="EMBL" id="AYLO01000053">
    <property type="protein sequence ID" value="ESS72488.1"/>
    <property type="molecule type" value="Genomic_DNA"/>
</dbReference>
<comment type="caution">
    <text evidence="7">The sequence shown here is derived from an EMBL/GenBank/DDBJ whole genome shotgun (WGS) entry which is preliminary data.</text>
</comment>
<dbReference type="InterPro" id="IPR036707">
    <property type="entry name" value="MinE_sf"/>
</dbReference>
<dbReference type="AlphaFoldDB" id="V5C6V7"/>
<dbReference type="OrthoDB" id="9802655at2"/>
<comment type="function">
    <text evidence="5 6">Prevents the cell division inhibition by proteins MinC and MinD at internal division sites while permitting inhibition at polar sites. This ensures cell division at the proper site by restricting the formation of a division septum at the midpoint of the long axis of the cell.</text>
</comment>
<keyword evidence="8" id="KW-1185">Reference proteome</keyword>
<evidence type="ECO:0000256" key="5">
    <source>
        <dbReference type="ARBA" id="ARBA00025265"/>
    </source>
</evidence>
<keyword evidence="4 6" id="KW-0131">Cell cycle</keyword>
<evidence type="ECO:0000256" key="4">
    <source>
        <dbReference type="ARBA" id="ARBA00023306"/>
    </source>
</evidence>
<dbReference type="InterPro" id="IPR005527">
    <property type="entry name" value="MinE"/>
</dbReference>
<organism evidence="7 8">
    <name type="scientific">Methyloglobulus morosus KoM1</name>
    <dbReference type="NCBI Taxonomy" id="1116472"/>
    <lineage>
        <taxon>Bacteria</taxon>
        <taxon>Pseudomonadati</taxon>
        <taxon>Pseudomonadota</taxon>
        <taxon>Gammaproteobacteria</taxon>
        <taxon>Methylococcales</taxon>
        <taxon>Methylococcaceae</taxon>
        <taxon>Methyloglobulus</taxon>
    </lineage>
</organism>
<reference evidence="7 8" key="1">
    <citation type="journal article" date="2013" name="Genome Announc.">
        <title>Draft Genome Sequence of the Methanotrophic Gammaproteobacterium Methyloglobulus morosus DSM 22980 Strain KoM1.</title>
        <authorList>
            <person name="Poehlein A."/>
            <person name="Deutzmann J.S."/>
            <person name="Daniel R."/>
            <person name="Simeonova D.D."/>
        </authorList>
    </citation>
    <scope>NUCLEOTIDE SEQUENCE [LARGE SCALE GENOMIC DNA]</scope>
    <source>
        <strain evidence="7 8">KoM1</strain>
    </source>
</reference>
<dbReference type="Gene3D" id="3.30.1070.10">
    <property type="entry name" value="Cell division topological specificity factor MinE"/>
    <property type="match status" value="1"/>
</dbReference>
<evidence type="ECO:0000256" key="6">
    <source>
        <dbReference type="HAMAP-Rule" id="MF_00262"/>
    </source>
</evidence>
<dbReference type="NCBIfam" id="NF001422">
    <property type="entry name" value="PRK00296.1"/>
    <property type="match status" value="1"/>
</dbReference>
<dbReference type="GO" id="GO:0051301">
    <property type="term" value="P:cell division"/>
    <property type="evidence" value="ECO:0007669"/>
    <property type="project" value="UniProtKB-KW"/>
</dbReference>